<proteinExistence type="predicted"/>
<comment type="caution">
    <text evidence="4">The sequence shown here is derived from an EMBL/GenBank/DDBJ whole genome shotgun (WGS) entry which is preliminary data.</text>
</comment>
<organism evidence="4 5">
    <name type="scientific">Microbacterium aurantiacum</name>
    <dbReference type="NCBI Taxonomy" id="162393"/>
    <lineage>
        <taxon>Bacteria</taxon>
        <taxon>Bacillati</taxon>
        <taxon>Actinomycetota</taxon>
        <taxon>Actinomycetes</taxon>
        <taxon>Micrococcales</taxon>
        <taxon>Microbacteriaceae</taxon>
        <taxon>Microbacterium</taxon>
    </lineage>
</organism>
<dbReference type="InterPro" id="IPR025241">
    <property type="entry name" value="DUF4190"/>
</dbReference>
<dbReference type="Pfam" id="PF13828">
    <property type="entry name" value="DUF4190"/>
    <property type="match status" value="1"/>
</dbReference>
<evidence type="ECO:0000256" key="1">
    <source>
        <dbReference type="SAM" id="MobiDB-lite"/>
    </source>
</evidence>
<dbReference type="EMBL" id="LAVO01000005">
    <property type="protein sequence ID" value="KOS11352.1"/>
    <property type="molecule type" value="Genomic_DNA"/>
</dbReference>
<dbReference type="AlphaFoldDB" id="A0A0M9VLM8"/>
<keyword evidence="5" id="KW-1185">Reference proteome</keyword>
<keyword evidence="2" id="KW-0472">Membrane</keyword>
<feature type="compositionally biased region" description="Pro residues" evidence="1">
    <location>
        <begin position="19"/>
        <end position="33"/>
    </location>
</feature>
<dbReference type="KEGG" id="mcw:A8L33_09600"/>
<evidence type="ECO:0000259" key="3">
    <source>
        <dbReference type="Pfam" id="PF13828"/>
    </source>
</evidence>
<evidence type="ECO:0000313" key="4">
    <source>
        <dbReference type="EMBL" id="KOS11352.1"/>
    </source>
</evidence>
<accession>A0A0M9VLM8</accession>
<feature type="region of interest" description="Disordered" evidence="1">
    <location>
        <begin position="1"/>
        <end position="40"/>
    </location>
</feature>
<keyword evidence="2" id="KW-1133">Transmembrane helix</keyword>
<name>A0A0M9VLM8_9MICO</name>
<sequence length="158" mass="15647">MTVSDNSPGSTPAAEGSAPTPPPAPGYPPPPAYASPAGAAPSYPAPSGYAAPAYPQGTSSPQGYGYPSAPKTNTLAIVSLVSSLAALVILPFIGSLVGVITGHMSLSQIKRTGENGRGLALTGTIVGWVGLGFIVLGLLLFLLLLLPAIVVSGSTSYS</sequence>
<gene>
    <name evidence="4" type="ORF">XI38_05710</name>
</gene>
<evidence type="ECO:0000256" key="2">
    <source>
        <dbReference type="SAM" id="Phobius"/>
    </source>
</evidence>
<feature type="domain" description="DUF4190" evidence="3">
    <location>
        <begin position="75"/>
        <end position="136"/>
    </location>
</feature>
<feature type="compositionally biased region" description="Polar residues" evidence="1">
    <location>
        <begin position="1"/>
        <end position="10"/>
    </location>
</feature>
<reference evidence="4" key="1">
    <citation type="submission" date="2015-04" db="EMBL/GenBank/DDBJ databases">
        <title>Complete genome sequence of Microbacterium chocolatum SIT 101, a bacterium enantioselectively hydrolyzing mesomeric diesters.</title>
        <authorList>
            <person name="Li X."/>
            <person name="Xu Y."/>
        </authorList>
    </citation>
    <scope>NUCLEOTIDE SEQUENCE [LARGE SCALE GENOMIC DNA]</scope>
    <source>
        <strain evidence="4">SIT 101</strain>
    </source>
</reference>
<dbReference type="Proteomes" id="UP000037737">
    <property type="component" value="Unassembled WGS sequence"/>
</dbReference>
<feature type="transmembrane region" description="Helical" evidence="2">
    <location>
        <begin position="119"/>
        <end position="150"/>
    </location>
</feature>
<feature type="transmembrane region" description="Helical" evidence="2">
    <location>
        <begin position="75"/>
        <end position="99"/>
    </location>
</feature>
<keyword evidence="2" id="KW-0812">Transmembrane</keyword>
<evidence type="ECO:0000313" key="5">
    <source>
        <dbReference type="Proteomes" id="UP000037737"/>
    </source>
</evidence>
<protein>
    <recommendedName>
        <fullName evidence="3">DUF4190 domain-containing protein</fullName>
    </recommendedName>
</protein>
<dbReference type="PATRIC" id="fig|84292.3.peg.1172"/>